<keyword evidence="3" id="KW-1185">Reference proteome</keyword>
<dbReference type="Proteomes" id="UP000623467">
    <property type="component" value="Unassembled WGS sequence"/>
</dbReference>
<accession>A0A8H6XHE6</accession>
<gene>
    <name evidence="2" type="ORF">MSAN_02131100</name>
</gene>
<organism evidence="2 3">
    <name type="scientific">Mycena sanguinolenta</name>
    <dbReference type="NCBI Taxonomy" id="230812"/>
    <lineage>
        <taxon>Eukaryota</taxon>
        <taxon>Fungi</taxon>
        <taxon>Dikarya</taxon>
        <taxon>Basidiomycota</taxon>
        <taxon>Agaricomycotina</taxon>
        <taxon>Agaricomycetes</taxon>
        <taxon>Agaricomycetidae</taxon>
        <taxon>Agaricales</taxon>
        <taxon>Marasmiineae</taxon>
        <taxon>Mycenaceae</taxon>
        <taxon>Mycena</taxon>
    </lineage>
</organism>
<evidence type="ECO:0000313" key="2">
    <source>
        <dbReference type="EMBL" id="KAF7340596.1"/>
    </source>
</evidence>
<evidence type="ECO:0000313" key="3">
    <source>
        <dbReference type="Proteomes" id="UP000623467"/>
    </source>
</evidence>
<reference evidence="2" key="1">
    <citation type="submission" date="2020-05" db="EMBL/GenBank/DDBJ databases">
        <title>Mycena genomes resolve the evolution of fungal bioluminescence.</title>
        <authorList>
            <person name="Tsai I.J."/>
        </authorList>
    </citation>
    <scope>NUCLEOTIDE SEQUENCE</scope>
    <source>
        <strain evidence="2">160909Yilan</strain>
    </source>
</reference>
<comment type="caution">
    <text evidence="2">The sequence shown here is derived from an EMBL/GenBank/DDBJ whole genome shotgun (WGS) entry which is preliminary data.</text>
</comment>
<dbReference type="OrthoDB" id="3041984at2759"/>
<dbReference type="EMBL" id="JACAZH010000030">
    <property type="protein sequence ID" value="KAF7340596.1"/>
    <property type="molecule type" value="Genomic_DNA"/>
</dbReference>
<evidence type="ECO:0000256" key="1">
    <source>
        <dbReference type="SAM" id="Phobius"/>
    </source>
</evidence>
<dbReference type="AlphaFoldDB" id="A0A8H6XHE6"/>
<protein>
    <submittedName>
        <fullName evidence="2">Uncharacterized protein</fullName>
    </submittedName>
</protein>
<name>A0A8H6XHE6_9AGAR</name>
<sequence length="114" mass="13273">MAFAFLPFPYLRSYDLLAQFIILLFLVALSYRYPRFRLGLFAVLGVHTTYKIAFPLVRWGYWSFKAIAMFGFYVYFFLIAVGYISSIALAIWNFPEALHGFAHDMENRSRGSDS</sequence>
<keyword evidence="1" id="KW-0812">Transmembrane</keyword>
<feature type="transmembrane region" description="Helical" evidence="1">
    <location>
        <begin position="16"/>
        <end position="33"/>
    </location>
</feature>
<feature type="transmembrane region" description="Helical" evidence="1">
    <location>
        <begin position="40"/>
        <end position="61"/>
    </location>
</feature>
<proteinExistence type="predicted"/>
<feature type="transmembrane region" description="Helical" evidence="1">
    <location>
        <begin position="67"/>
        <end position="92"/>
    </location>
</feature>
<keyword evidence="1" id="KW-0472">Membrane</keyword>
<keyword evidence="1" id="KW-1133">Transmembrane helix</keyword>